<evidence type="ECO:0000256" key="8">
    <source>
        <dbReference type="SAM" id="MobiDB-lite"/>
    </source>
</evidence>
<evidence type="ECO:0000256" key="3">
    <source>
        <dbReference type="ARBA" id="ARBA00022676"/>
    </source>
</evidence>
<keyword evidence="7" id="KW-0472">Membrane</keyword>
<keyword evidence="6" id="KW-1133">Transmembrane helix</keyword>
<evidence type="ECO:0000256" key="1">
    <source>
        <dbReference type="ARBA" id="ARBA00004167"/>
    </source>
</evidence>
<evidence type="ECO:0000256" key="6">
    <source>
        <dbReference type="ARBA" id="ARBA00022989"/>
    </source>
</evidence>
<evidence type="ECO:0000256" key="4">
    <source>
        <dbReference type="ARBA" id="ARBA00022679"/>
    </source>
</evidence>
<evidence type="ECO:0000256" key="2">
    <source>
        <dbReference type="ARBA" id="ARBA00007647"/>
    </source>
</evidence>
<evidence type="ECO:0000256" key="7">
    <source>
        <dbReference type="ARBA" id="ARBA00023136"/>
    </source>
</evidence>
<keyword evidence="5" id="KW-0812">Transmembrane</keyword>
<evidence type="ECO:0000313" key="9">
    <source>
        <dbReference type="EMBL" id="RDX71758.1"/>
    </source>
</evidence>
<dbReference type="Pfam" id="PF01697">
    <property type="entry name" value="Glyco_transf_92"/>
    <property type="match status" value="1"/>
</dbReference>
<protein>
    <submittedName>
        <fullName evidence="9">Glycosyltransferase family 92 protein</fullName>
    </submittedName>
</protein>
<feature type="region of interest" description="Disordered" evidence="8">
    <location>
        <begin position="596"/>
        <end position="650"/>
    </location>
</feature>
<comment type="subcellular location">
    <subcellularLocation>
        <location evidence="1">Membrane</location>
        <topology evidence="1">Single-pass membrane protein</topology>
    </subcellularLocation>
</comment>
<dbReference type="Proteomes" id="UP000257109">
    <property type="component" value="Unassembled WGS sequence"/>
</dbReference>
<organism evidence="9 10">
    <name type="scientific">Mucuna pruriens</name>
    <name type="common">Velvet bean</name>
    <name type="synonym">Dolichos pruriens</name>
    <dbReference type="NCBI Taxonomy" id="157652"/>
    <lineage>
        <taxon>Eukaryota</taxon>
        <taxon>Viridiplantae</taxon>
        <taxon>Streptophyta</taxon>
        <taxon>Embryophyta</taxon>
        <taxon>Tracheophyta</taxon>
        <taxon>Spermatophyta</taxon>
        <taxon>Magnoliopsida</taxon>
        <taxon>eudicotyledons</taxon>
        <taxon>Gunneridae</taxon>
        <taxon>Pentapetalae</taxon>
        <taxon>rosids</taxon>
        <taxon>fabids</taxon>
        <taxon>Fabales</taxon>
        <taxon>Fabaceae</taxon>
        <taxon>Papilionoideae</taxon>
        <taxon>50 kb inversion clade</taxon>
        <taxon>NPAAA clade</taxon>
        <taxon>indigoferoid/millettioid clade</taxon>
        <taxon>Phaseoleae</taxon>
        <taxon>Mucuna</taxon>
    </lineage>
</organism>
<dbReference type="AlphaFoldDB" id="A0A371F0C6"/>
<dbReference type="GO" id="GO:0016020">
    <property type="term" value="C:membrane"/>
    <property type="evidence" value="ECO:0007669"/>
    <property type="project" value="UniProtKB-SubCell"/>
</dbReference>
<dbReference type="SUPFAM" id="SSF53448">
    <property type="entry name" value="Nucleotide-diphospho-sugar transferases"/>
    <property type="match status" value="1"/>
</dbReference>
<keyword evidence="4" id="KW-0808">Transferase</keyword>
<feature type="non-terminal residue" evidence="9">
    <location>
        <position position="1"/>
    </location>
</feature>
<accession>A0A371F0C6</accession>
<dbReference type="PANTHER" id="PTHR21461">
    <property type="entry name" value="GLYCOSYLTRANSFERASE FAMILY 92 PROTEIN"/>
    <property type="match status" value="1"/>
</dbReference>
<name>A0A371F0C6_MUCPR</name>
<evidence type="ECO:0000313" key="10">
    <source>
        <dbReference type="Proteomes" id="UP000257109"/>
    </source>
</evidence>
<dbReference type="EMBL" id="QJKJ01011214">
    <property type="protein sequence ID" value="RDX71758.1"/>
    <property type="molecule type" value="Genomic_DNA"/>
</dbReference>
<dbReference type="STRING" id="157652.A0A371F0C6"/>
<dbReference type="PANTHER" id="PTHR21461:SF55">
    <property type="entry name" value="GLYCOSYLTRANSFERASE FAMILY 92 PROTEIN"/>
    <property type="match status" value="1"/>
</dbReference>
<reference evidence="9" key="1">
    <citation type="submission" date="2018-05" db="EMBL/GenBank/DDBJ databases">
        <title>Draft genome of Mucuna pruriens seed.</title>
        <authorList>
            <person name="Nnadi N.E."/>
            <person name="Vos R."/>
            <person name="Hasami M.H."/>
            <person name="Devisetty U.K."/>
            <person name="Aguiy J.C."/>
        </authorList>
    </citation>
    <scope>NUCLEOTIDE SEQUENCE [LARGE SCALE GENOMIC DNA]</scope>
    <source>
        <strain evidence="9">JCA_2017</strain>
    </source>
</reference>
<dbReference type="InterPro" id="IPR008166">
    <property type="entry name" value="Glyco_transf_92"/>
</dbReference>
<dbReference type="PROSITE" id="PS51257">
    <property type="entry name" value="PROKAR_LIPOPROTEIN"/>
    <property type="match status" value="1"/>
</dbReference>
<sequence length="671" mass="77777">MKDRRKRKGIVSWSAFFWSTLLLAFSCILFTTLAFSPFSTFHDFSHSIKWENTLRTNFHATITIRETVLLPDQALLFLNYPSSFRFHAKRDLLCLYFSAHSTHMLTQPPIQLHFTRFREQIVRCALPPRGNTVSLLIKSEGALPTKDSSTHKWTPLVYEALFDRDNTTIVFVKGLNLRPEKLVEPSRFQCIYGWDFVKPKFFLKSDVMSVAQEVIRCKTPKSILTGQDRPQSPTQAQAQAQSIKVSIQMKGKEIFPSVARPGLRPPDSTSKQKAHEMCICTMLRNQARFMKEWVMYHSKIGVQRWFIYDNNSDDDLENVISFLRSVGYNISHHLWPWVKSQEAGFAHCALRARASCEWVGFIDVDEFFHVKEKEGLHSVIWHHAKLENNVGEIRTPCYSFGPSGLREMPREGVTVGYTCRLRVRERHKSIVRPEALNQSLINVVHHFHLRSPFVFVDVESSVMIINHYKYQVWKVFKEKFYRRVATYVADWKEEQNVRSKDRAPGLGTKAVEPKDWANRFCEVKDMGLRNWVLRNFLDRRTRLLPWQPQFEHHLRRKRWRRKEEKPFFFVYPIPLAMVDAITQTQRVYTVVLKEASAERGPTRPPPTNPSHNVKRKVAPTVGEGATQKKGKAITQPAPQPSAPQPSACQPYPAPCPLIHVRAQSGGHLDRS</sequence>
<comment type="similarity">
    <text evidence="2">Belongs to the glycosyltransferase 92 family.</text>
</comment>
<keyword evidence="3" id="KW-0328">Glycosyltransferase</keyword>
<comment type="caution">
    <text evidence="9">The sequence shown here is derived from an EMBL/GenBank/DDBJ whole genome shotgun (WGS) entry which is preliminary data.</text>
</comment>
<gene>
    <name evidence="9" type="ORF">CR513_48845</name>
</gene>
<keyword evidence="10" id="KW-1185">Reference proteome</keyword>
<dbReference type="GO" id="GO:0005737">
    <property type="term" value="C:cytoplasm"/>
    <property type="evidence" value="ECO:0007669"/>
    <property type="project" value="TreeGrafter"/>
</dbReference>
<proteinExistence type="inferred from homology"/>
<dbReference type="GO" id="GO:0016757">
    <property type="term" value="F:glycosyltransferase activity"/>
    <property type="evidence" value="ECO:0007669"/>
    <property type="project" value="UniProtKB-KW"/>
</dbReference>
<dbReference type="InterPro" id="IPR029044">
    <property type="entry name" value="Nucleotide-diphossugar_trans"/>
</dbReference>
<evidence type="ECO:0000256" key="5">
    <source>
        <dbReference type="ARBA" id="ARBA00022692"/>
    </source>
</evidence>
<dbReference type="OrthoDB" id="2526284at2759"/>